<dbReference type="InterPro" id="IPR039748">
    <property type="entry name" value="RPC3"/>
</dbReference>
<dbReference type="EMBL" id="LBMM01000733">
    <property type="protein sequence ID" value="KMQ97614.1"/>
    <property type="molecule type" value="Genomic_DNA"/>
</dbReference>
<dbReference type="PANTHER" id="PTHR12949:SF0">
    <property type="entry name" value="DNA-DIRECTED RNA POLYMERASE III SUBUNIT RPC3"/>
    <property type="match status" value="1"/>
</dbReference>
<comment type="function">
    <text evidence="5">DNA-dependent RNA polymerase catalyzes the transcription of DNA into RNA using the four ribonucleoside triphosphates as substrates. Specific core component of RNA polymerase III which synthesizes small RNAs, such as 5S rRNA and tRNAs.</text>
</comment>
<keyword evidence="2 5" id="KW-0240">DNA-directed RNA polymerase</keyword>
<feature type="domain" description="RNA polymerase III Rpc82 C -terminal" evidence="6">
    <location>
        <begin position="20"/>
        <end position="137"/>
    </location>
</feature>
<name>A0A0J7L561_LASNI</name>
<evidence type="ECO:0000256" key="5">
    <source>
        <dbReference type="RuleBase" id="RU367076"/>
    </source>
</evidence>
<feature type="domain" description="DNA-directed RNA polymerase III subunit RPC3 winged-helix" evidence="7">
    <location>
        <begin position="142"/>
        <end position="203"/>
    </location>
</feature>
<evidence type="ECO:0000256" key="2">
    <source>
        <dbReference type="ARBA" id="ARBA00022478"/>
    </source>
</evidence>
<sequence>MKLDLIAISNILQGQNANPGDNKLYWQVNFDRFTQDFRDKIVISAMTQRFDNNAGELMRQLINLMYLRTASWEATSNPIPYTEIKEEIKKLNYSELEQYLAEYLRLIEEDSSQFIKRVGDSGGGQYSINMKNAFKQLVWTTIESIVTERFGSKAARIFRLVRVEKNINLDQIQQLAMIPAKEAKSLTYTLAQENYLQMQEIAEMMTPSETQQLEKAQNAIKKLNATELQIDETLFLLTMYFRYH</sequence>
<dbReference type="GO" id="GO:0006351">
    <property type="term" value="P:DNA-templated transcription"/>
    <property type="evidence" value="ECO:0007669"/>
    <property type="project" value="InterPro"/>
</dbReference>
<organism evidence="8 9">
    <name type="scientific">Lasius niger</name>
    <name type="common">Black garden ant</name>
    <dbReference type="NCBI Taxonomy" id="67767"/>
    <lineage>
        <taxon>Eukaryota</taxon>
        <taxon>Metazoa</taxon>
        <taxon>Ecdysozoa</taxon>
        <taxon>Arthropoda</taxon>
        <taxon>Hexapoda</taxon>
        <taxon>Insecta</taxon>
        <taxon>Pterygota</taxon>
        <taxon>Neoptera</taxon>
        <taxon>Endopterygota</taxon>
        <taxon>Hymenoptera</taxon>
        <taxon>Apocrita</taxon>
        <taxon>Aculeata</taxon>
        <taxon>Formicoidea</taxon>
        <taxon>Formicidae</taxon>
        <taxon>Formicinae</taxon>
        <taxon>Lasius</taxon>
        <taxon>Lasius</taxon>
    </lineage>
</organism>
<keyword evidence="9" id="KW-1185">Reference proteome</keyword>
<comment type="subunit">
    <text evidence="5">Component of the RNA polymerase III (Pol III) complex consisting of 17 subunits.</text>
</comment>
<dbReference type="Pfam" id="PF22536">
    <property type="entry name" value="WHD_POLR3C"/>
    <property type="match status" value="1"/>
</dbReference>
<dbReference type="InterPro" id="IPR055207">
    <property type="entry name" value="POLR3C_WHD"/>
</dbReference>
<dbReference type="InterPro" id="IPR008806">
    <property type="entry name" value="RNA_pol_III_Rpc82_C"/>
</dbReference>
<evidence type="ECO:0000256" key="4">
    <source>
        <dbReference type="ARBA" id="ARBA00023242"/>
    </source>
</evidence>
<dbReference type="STRING" id="67767.A0A0J7L561"/>
<evidence type="ECO:0000256" key="3">
    <source>
        <dbReference type="ARBA" id="ARBA00023163"/>
    </source>
</evidence>
<comment type="caution">
    <text evidence="8">The sequence shown here is derived from an EMBL/GenBank/DDBJ whole genome shotgun (WGS) entry which is preliminary data.</text>
</comment>
<proteinExistence type="inferred from homology"/>
<dbReference type="PANTHER" id="PTHR12949">
    <property type="entry name" value="RNA POLYMERASE III DNA DIRECTED -RELATED"/>
    <property type="match status" value="1"/>
</dbReference>
<protein>
    <recommendedName>
        <fullName evidence="5">DNA-directed RNA polymerase III subunit RPC3</fullName>
        <shortName evidence="5">RNA polymerase III subunit C3</shortName>
    </recommendedName>
</protein>
<reference evidence="8 9" key="1">
    <citation type="submission" date="2015-04" db="EMBL/GenBank/DDBJ databases">
        <title>Lasius niger genome sequencing.</title>
        <authorList>
            <person name="Konorov E.A."/>
            <person name="Nikitin M.A."/>
            <person name="Kirill M.V."/>
            <person name="Chang P."/>
        </authorList>
    </citation>
    <scope>NUCLEOTIDE SEQUENCE [LARGE SCALE GENOMIC DNA]</scope>
    <source>
        <tissue evidence="8">Whole</tissue>
    </source>
</reference>
<evidence type="ECO:0000313" key="8">
    <source>
        <dbReference type="EMBL" id="KMQ97614.1"/>
    </source>
</evidence>
<evidence type="ECO:0000259" key="7">
    <source>
        <dbReference type="Pfam" id="PF22536"/>
    </source>
</evidence>
<dbReference type="Proteomes" id="UP000036403">
    <property type="component" value="Unassembled WGS sequence"/>
</dbReference>
<evidence type="ECO:0000313" key="9">
    <source>
        <dbReference type="Proteomes" id="UP000036403"/>
    </source>
</evidence>
<dbReference type="InterPro" id="IPR036388">
    <property type="entry name" value="WH-like_DNA-bd_sf"/>
</dbReference>
<dbReference type="AlphaFoldDB" id="A0A0J7L561"/>
<dbReference type="OrthoDB" id="272392at2759"/>
<keyword evidence="4 5" id="KW-0539">Nucleus</keyword>
<dbReference type="GO" id="GO:0003697">
    <property type="term" value="F:single-stranded DNA binding"/>
    <property type="evidence" value="ECO:0007669"/>
    <property type="project" value="UniProtKB-UniRule"/>
</dbReference>
<gene>
    <name evidence="8" type="ORF">RF55_2049</name>
</gene>
<comment type="subcellular location">
    <subcellularLocation>
        <location evidence="1 5">Nucleus</location>
    </subcellularLocation>
</comment>
<evidence type="ECO:0000259" key="6">
    <source>
        <dbReference type="Pfam" id="PF05645"/>
    </source>
</evidence>
<comment type="similarity">
    <text evidence="5">Belongs to the eukaryotic RPC3/POLR3C RNA polymerase subunit family.</text>
</comment>
<dbReference type="Pfam" id="PF05645">
    <property type="entry name" value="RNA_pol_Rpc82"/>
    <property type="match status" value="1"/>
</dbReference>
<dbReference type="Gene3D" id="1.10.10.10">
    <property type="entry name" value="Winged helix-like DNA-binding domain superfamily/Winged helix DNA-binding domain"/>
    <property type="match status" value="2"/>
</dbReference>
<accession>A0A0J7L561</accession>
<dbReference type="GO" id="GO:0005666">
    <property type="term" value="C:RNA polymerase III complex"/>
    <property type="evidence" value="ECO:0007669"/>
    <property type="project" value="UniProtKB-UniRule"/>
</dbReference>
<dbReference type="PaxDb" id="67767-A0A0J7L561"/>
<keyword evidence="3 5" id="KW-0804">Transcription</keyword>
<evidence type="ECO:0000256" key="1">
    <source>
        <dbReference type="ARBA" id="ARBA00004123"/>
    </source>
</evidence>